<dbReference type="EMBL" id="BSUO01000001">
    <property type="protein sequence ID" value="GMA41570.1"/>
    <property type="molecule type" value="Genomic_DNA"/>
</dbReference>
<feature type="signal peptide" evidence="1">
    <location>
        <begin position="1"/>
        <end position="31"/>
    </location>
</feature>
<reference evidence="3" key="1">
    <citation type="journal article" date="2019" name="Int. J. Syst. Evol. Microbiol.">
        <title>The Global Catalogue of Microorganisms (GCM) 10K type strain sequencing project: providing services to taxonomists for standard genome sequencing and annotation.</title>
        <authorList>
            <consortium name="The Broad Institute Genomics Platform"/>
            <consortium name="The Broad Institute Genome Sequencing Center for Infectious Disease"/>
            <person name="Wu L."/>
            <person name="Ma J."/>
        </authorList>
    </citation>
    <scope>NUCLEOTIDE SEQUENCE [LARGE SCALE GENOMIC DNA]</scope>
    <source>
        <strain evidence="3">NBRC 113072</strain>
    </source>
</reference>
<accession>A0ABQ6IUG8</accession>
<evidence type="ECO:0000313" key="2">
    <source>
        <dbReference type="EMBL" id="GMA41570.1"/>
    </source>
</evidence>
<dbReference type="RefSeq" id="WP_284305114.1">
    <property type="nucleotide sequence ID" value="NZ_BSUO01000001.1"/>
</dbReference>
<comment type="caution">
    <text evidence="2">The sequence shown here is derived from an EMBL/GenBank/DDBJ whole genome shotgun (WGS) entry which is preliminary data.</text>
</comment>
<proteinExistence type="predicted"/>
<dbReference type="Proteomes" id="UP001157126">
    <property type="component" value="Unassembled WGS sequence"/>
</dbReference>
<keyword evidence="3" id="KW-1185">Reference proteome</keyword>
<evidence type="ECO:0000256" key="1">
    <source>
        <dbReference type="SAM" id="SignalP"/>
    </source>
</evidence>
<gene>
    <name evidence="2" type="ORF">GCM10025883_36150</name>
</gene>
<sequence>MSITPTTTRVLITVGLVSTALVAPAATAATAAPTKPGPTGIRYTGEIIGPRAESQEYPFGTRAQGISDAGDVLVTSSSRPTFVVTRRGVRELASTEGIAENSSNATAMARSGHVYGGGHDGVFRWAGSKAALSVVQDPDRTTFQGYGLRAANVRGDVAGCAHNYRVAEPFVGSFAMGTVKTLTWPKDSGNCSVTGISDRGVAAVNQEAPNFRTEEIYPRAATMTTSGVTYLKTRKGFASSADGISPNGKYIVGRVTKDGASTVAWLSHRRNPVALRGAGAMTPKLVTDRGVVVGVENDRVVTWENGRKSDLTSVSRLPRGWVLSDVSGINRRGQLAVTATKAGGHETVAMRLTAKRR</sequence>
<name>A0ABQ6IUG8_9MICO</name>
<feature type="chain" id="PRO_5047204879" description="HAF family extracellular repeat protein" evidence="1">
    <location>
        <begin position="32"/>
        <end position="357"/>
    </location>
</feature>
<evidence type="ECO:0000313" key="3">
    <source>
        <dbReference type="Proteomes" id="UP001157126"/>
    </source>
</evidence>
<protein>
    <recommendedName>
        <fullName evidence="4">HAF family extracellular repeat protein</fullName>
    </recommendedName>
</protein>
<evidence type="ECO:0008006" key="4">
    <source>
        <dbReference type="Google" id="ProtNLM"/>
    </source>
</evidence>
<organism evidence="2 3">
    <name type="scientific">Mobilicoccus caccae</name>
    <dbReference type="NCBI Taxonomy" id="1859295"/>
    <lineage>
        <taxon>Bacteria</taxon>
        <taxon>Bacillati</taxon>
        <taxon>Actinomycetota</taxon>
        <taxon>Actinomycetes</taxon>
        <taxon>Micrococcales</taxon>
        <taxon>Dermatophilaceae</taxon>
        <taxon>Mobilicoccus</taxon>
    </lineage>
</organism>
<keyword evidence="1" id="KW-0732">Signal</keyword>